<dbReference type="SUPFAM" id="SSF82866">
    <property type="entry name" value="Multidrug efflux transporter AcrB transmembrane domain"/>
    <property type="match status" value="2"/>
</dbReference>
<dbReference type="PRINTS" id="PR00702">
    <property type="entry name" value="ACRIFLAVINRP"/>
</dbReference>
<evidence type="ECO:0000256" key="3">
    <source>
        <dbReference type="ARBA" id="ARBA00022475"/>
    </source>
</evidence>
<dbReference type="InterPro" id="IPR027463">
    <property type="entry name" value="AcrB_DN_DC_subdom"/>
</dbReference>
<dbReference type="SUPFAM" id="SSF82693">
    <property type="entry name" value="Multidrug efflux transporter AcrB pore domain, PN1, PN2, PC1 and PC2 subdomains"/>
    <property type="match status" value="2"/>
</dbReference>
<keyword evidence="5 7" id="KW-1133">Transmembrane helix</keyword>
<dbReference type="EMBL" id="JAEAOA010000085">
    <property type="protein sequence ID" value="KAK3604857.1"/>
    <property type="molecule type" value="Genomic_DNA"/>
</dbReference>
<dbReference type="GO" id="GO:0042910">
    <property type="term" value="F:xenobiotic transmembrane transporter activity"/>
    <property type="evidence" value="ECO:0007669"/>
    <property type="project" value="TreeGrafter"/>
</dbReference>
<dbReference type="NCBIfam" id="TIGR00914">
    <property type="entry name" value="2A0601"/>
    <property type="match status" value="1"/>
</dbReference>
<dbReference type="Gene3D" id="3.30.2090.10">
    <property type="entry name" value="Multidrug efflux transporter AcrB TolC docking domain, DN and DC subdomains"/>
    <property type="match status" value="2"/>
</dbReference>
<protein>
    <submittedName>
        <fullName evidence="8">Uncharacterized protein</fullName>
    </submittedName>
</protein>
<organism evidence="8 9">
    <name type="scientific">Potamilus streckersoni</name>
    <dbReference type="NCBI Taxonomy" id="2493646"/>
    <lineage>
        <taxon>Eukaryota</taxon>
        <taxon>Metazoa</taxon>
        <taxon>Spiralia</taxon>
        <taxon>Lophotrochozoa</taxon>
        <taxon>Mollusca</taxon>
        <taxon>Bivalvia</taxon>
        <taxon>Autobranchia</taxon>
        <taxon>Heteroconchia</taxon>
        <taxon>Palaeoheterodonta</taxon>
        <taxon>Unionida</taxon>
        <taxon>Unionoidea</taxon>
        <taxon>Unionidae</taxon>
        <taxon>Ambleminae</taxon>
        <taxon>Lampsilini</taxon>
        <taxon>Potamilus</taxon>
    </lineage>
</organism>
<evidence type="ECO:0000256" key="2">
    <source>
        <dbReference type="ARBA" id="ARBA00022448"/>
    </source>
</evidence>
<dbReference type="InterPro" id="IPR004763">
    <property type="entry name" value="CusA-like"/>
</dbReference>
<accession>A0AAE0T6S7</accession>
<sequence>MIEKVIEWSARNKYIVLLISAFIIGYGIFVYSRLKLDGIPDLSENQVIIFTEWVGRSPSLIEDQITYPISVGLQGLANVKAVRSYSMFGMSFVFIIFEDGTDIYFARNRVQEKLSEIKRLLPAQAFSTMGPDGTGIGHIFWYTLKSNEHDLGTLRAIQDWNIRFQLASIEGVAEIASMGGFIRQYQIDVVPDKLRSYNISVREIIDAIKKTTTIKADIENISIKSNQNGTPILIKHVAYVQLGGDSRRGVIETNGKGESVGGIVIMRDGENTVSVIDRVKKRLEEIEPSLPKGISIEVAYDRSELIHESTKTLLYALLEASITISLVVMIFLLHARSVVRILIELPITVLLTFILMDLFDITSNIMSLGGIILAVGVVVDSSIVLVENAHRSISQALKQQTSLTKNDYIKLSIQSAKQVGRAIFFSELIILVAFLPVFFLTGQEGKLFHPLAFTKTFAMFGSAFVVITIVPALMVLLAGGKFKPEESNFLNRFFIAHYKPIIVWVLKHPKSVITINIVILATTIPMLLKTGSEFMPALDEGSILYMPVSTPNISVPEITSLLQRQDAIIKEVPEVKHVLGKAGRAETATDNAPINMIETIILLKSKSEWREGVTKQDIINELNKKLSMPGIRNGWTQPIINRINMLSTGVRTDVGLKIYGTNLDTLESLAEKAEHVIKSVEGAADVTAERTQLGQYLNINLKRDAIARYGINTDDVQEMIELAVGGENIGTVYDNRQRFPIRVRFAKDYREDIEAIKNIYIPINLKNQPTTESKPLVEPKENEQKAFIPLSYLADFTLDYGPSMIASENGMLRSVVFFNARGRDVSSVASDSKQAISNHLFLPPGYSVQWTGQYEQKLEADKKLMGIIPLVLLIILSLLYFVFHDWKESFVVMLSVPFALVGGVYMIYALNYNFSVAVWVGFIALYGIAVETGVVMVVYLHEALDKRLKEVHEGLREKITIQDIYDATIEGSVLRLRPKLMTIFTSMFGLIPVMWSTGIGADVMQPLVAPMIGGLFTSAVHVLVVTPVLFVIMKTYLLKQGKLELSRMANWMK</sequence>
<feature type="transmembrane region" description="Helical" evidence="7">
    <location>
        <begin position="341"/>
        <end position="359"/>
    </location>
</feature>
<keyword evidence="2" id="KW-0813">Transport</keyword>
<feature type="transmembrane region" description="Helical" evidence="7">
    <location>
        <begin position="890"/>
        <end position="910"/>
    </location>
</feature>
<evidence type="ECO:0000256" key="1">
    <source>
        <dbReference type="ARBA" id="ARBA00004651"/>
    </source>
</evidence>
<keyword evidence="6 7" id="KW-0472">Membrane</keyword>
<dbReference type="PANTHER" id="PTHR32063">
    <property type="match status" value="1"/>
</dbReference>
<dbReference type="Gene3D" id="3.30.70.1430">
    <property type="entry name" value="Multidrug efflux transporter AcrB pore domain"/>
    <property type="match status" value="2"/>
</dbReference>
<comment type="caution">
    <text evidence="8">The sequence shown here is derived from an EMBL/GenBank/DDBJ whole genome shotgun (WGS) entry which is preliminary data.</text>
</comment>
<reference evidence="8" key="1">
    <citation type="journal article" date="2021" name="Genome Biol. Evol.">
        <title>A High-Quality Reference Genome for a Parasitic Bivalve with Doubly Uniparental Inheritance (Bivalvia: Unionida).</title>
        <authorList>
            <person name="Smith C.H."/>
        </authorList>
    </citation>
    <scope>NUCLEOTIDE SEQUENCE</scope>
    <source>
        <strain evidence="8">CHS0354</strain>
    </source>
</reference>
<feature type="transmembrane region" description="Helical" evidence="7">
    <location>
        <begin position="1007"/>
        <end position="1032"/>
    </location>
</feature>
<dbReference type="InterPro" id="IPR001036">
    <property type="entry name" value="Acrflvin-R"/>
</dbReference>
<proteinExistence type="predicted"/>
<dbReference type="GO" id="GO:0008324">
    <property type="term" value="F:monoatomic cation transmembrane transporter activity"/>
    <property type="evidence" value="ECO:0007669"/>
    <property type="project" value="InterPro"/>
</dbReference>
<name>A0AAE0T6S7_9BIVA</name>
<feature type="transmembrane region" description="Helical" evidence="7">
    <location>
        <begin position="459"/>
        <end position="477"/>
    </location>
</feature>
<keyword evidence="4 7" id="KW-0812">Transmembrane</keyword>
<feature type="transmembrane region" description="Helical" evidence="7">
    <location>
        <begin position="980"/>
        <end position="1001"/>
    </location>
</feature>
<evidence type="ECO:0000256" key="6">
    <source>
        <dbReference type="ARBA" id="ARBA00023136"/>
    </source>
</evidence>
<reference evidence="8" key="3">
    <citation type="submission" date="2023-05" db="EMBL/GenBank/DDBJ databases">
        <authorList>
            <person name="Smith C.H."/>
        </authorList>
    </citation>
    <scope>NUCLEOTIDE SEQUENCE</scope>
    <source>
        <strain evidence="8">CHS0354</strain>
        <tissue evidence="8">Mantle</tissue>
    </source>
</reference>
<dbReference type="Pfam" id="PF00873">
    <property type="entry name" value="ACR_tran"/>
    <property type="match status" value="1"/>
</dbReference>
<dbReference type="Proteomes" id="UP001195483">
    <property type="component" value="Unassembled WGS sequence"/>
</dbReference>
<feature type="transmembrane region" description="Helical" evidence="7">
    <location>
        <begin position="12"/>
        <end position="31"/>
    </location>
</feature>
<feature type="transmembrane region" description="Helical" evidence="7">
    <location>
        <begin position="313"/>
        <end position="334"/>
    </location>
</feature>
<gene>
    <name evidence="8" type="ORF">CHS0354_000519</name>
</gene>
<dbReference type="GO" id="GO:0005886">
    <property type="term" value="C:plasma membrane"/>
    <property type="evidence" value="ECO:0007669"/>
    <property type="project" value="UniProtKB-SubCell"/>
</dbReference>
<dbReference type="Gene3D" id="3.30.70.1440">
    <property type="entry name" value="Multidrug efflux transporter AcrB pore domain"/>
    <property type="match status" value="1"/>
</dbReference>
<dbReference type="AlphaFoldDB" id="A0AAE0T6S7"/>
<feature type="transmembrane region" description="Helical" evidence="7">
    <location>
        <begin position="365"/>
        <end position="386"/>
    </location>
</feature>
<evidence type="ECO:0000313" key="8">
    <source>
        <dbReference type="EMBL" id="KAK3604857.1"/>
    </source>
</evidence>
<feature type="transmembrane region" description="Helical" evidence="7">
    <location>
        <begin position="916"/>
        <end position="940"/>
    </location>
</feature>
<dbReference type="Gene3D" id="3.30.70.1320">
    <property type="entry name" value="Multidrug efflux transporter AcrB pore domain like"/>
    <property type="match status" value="1"/>
</dbReference>
<feature type="transmembrane region" description="Helical" evidence="7">
    <location>
        <begin position="419"/>
        <end position="439"/>
    </location>
</feature>
<evidence type="ECO:0000256" key="7">
    <source>
        <dbReference type="SAM" id="Phobius"/>
    </source>
</evidence>
<keyword evidence="9" id="KW-1185">Reference proteome</keyword>
<dbReference type="SUPFAM" id="SSF82714">
    <property type="entry name" value="Multidrug efflux transporter AcrB TolC docking domain, DN and DC subdomains"/>
    <property type="match status" value="2"/>
</dbReference>
<evidence type="ECO:0000256" key="5">
    <source>
        <dbReference type="ARBA" id="ARBA00022989"/>
    </source>
</evidence>
<dbReference type="Gene3D" id="1.20.1640.10">
    <property type="entry name" value="Multidrug efflux transporter AcrB transmembrane domain"/>
    <property type="match status" value="2"/>
</dbReference>
<comment type="subcellular location">
    <subcellularLocation>
        <location evidence="1">Cell membrane</location>
        <topology evidence="1">Multi-pass membrane protein</topology>
    </subcellularLocation>
</comment>
<keyword evidence="3" id="KW-1003">Cell membrane</keyword>
<evidence type="ECO:0000313" key="9">
    <source>
        <dbReference type="Proteomes" id="UP001195483"/>
    </source>
</evidence>
<feature type="transmembrane region" description="Helical" evidence="7">
    <location>
        <begin position="864"/>
        <end position="883"/>
    </location>
</feature>
<reference evidence="8" key="2">
    <citation type="journal article" date="2021" name="Genome Biol. Evol.">
        <title>Developing a high-quality reference genome for a parasitic bivalve with doubly uniparental inheritance (Bivalvia: Unionida).</title>
        <authorList>
            <person name="Smith C.H."/>
        </authorList>
    </citation>
    <scope>NUCLEOTIDE SEQUENCE</scope>
    <source>
        <strain evidence="8">CHS0354</strain>
        <tissue evidence="8">Mantle</tissue>
    </source>
</reference>
<dbReference type="PANTHER" id="PTHR32063:SF19">
    <property type="entry name" value="CATION EFFLUX SYSTEM PROTEIN CUSA"/>
    <property type="match status" value="1"/>
</dbReference>
<evidence type="ECO:0000256" key="4">
    <source>
        <dbReference type="ARBA" id="ARBA00022692"/>
    </source>
</evidence>